<dbReference type="EMBL" id="SWFS01000256">
    <property type="protein sequence ID" value="KAA8912383.1"/>
    <property type="molecule type" value="Genomic_DNA"/>
</dbReference>
<evidence type="ECO:0000313" key="1">
    <source>
        <dbReference type="EMBL" id="KAA8912383.1"/>
    </source>
</evidence>
<dbReference type="AlphaFoldDB" id="A0A642V9Y1"/>
<comment type="caution">
    <text evidence="1">The sequence shown here is derived from an EMBL/GenBank/DDBJ whole genome shotgun (WGS) entry which is preliminary data.</text>
</comment>
<evidence type="ECO:0000313" key="2">
    <source>
        <dbReference type="Proteomes" id="UP000761534"/>
    </source>
</evidence>
<keyword evidence="2" id="KW-1185">Reference proteome</keyword>
<dbReference type="VEuPathDB" id="FungiDB:TRICI_003500"/>
<sequence length="256" mass="28854">MAIDLAVYSSVEELVIEAKTSSDMDACISLMRDLFKALPTFATAPSHPQWRVDMVRDEYLVRYFKLNITACEEIGIQAYQRLMEIIEEPGELDFSVKTTLRIPGCPTGKIPKKRVAIGYAVHTLIVENLGPSFKFDTWFTLSSITGVESLIISYEKKTYVKIEKILIPFFTRLETFDDIQSLSLSNVCLKVQTTDGLDKAGWRLPNLKGLQFNNLSVVDRRPEERGIPELIYPSEVAVDFVDTTGGEFFSFSATAQ</sequence>
<reference evidence="1" key="1">
    <citation type="journal article" date="2019" name="G3 (Bethesda)">
        <title>Genome Assemblies of Two Rare Opportunistic Yeast Pathogens: Diutina rugosa (syn. Candida rugosa) and Trichomonascus ciferrii (syn. Candida ciferrii).</title>
        <authorList>
            <person name="Mixao V."/>
            <person name="Saus E."/>
            <person name="Hansen A.P."/>
            <person name="Lass-Florl C."/>
            <person name="Gabaldon T."/>
        </authorList>
    </citation>
    <scope>NUCLEOTIDE SEQUENCE</scope>
    <source>
        <strain evidence="1">CBS 4856</strain>
    </source>
</reference>
<proteinExistence type="predicted"/>
<organism evidence="1 2">
    <name type="scientific">Trichomonascus ciferrii</name>
    <dbReference type="NCBI Taxonomy" id="44093"/>
    <lineage>
        <taxon>Eukaryota</taxon>
        <taxon>Fungi</taxon>
        <taxon>Dikarya</taxon>
        <taxon>Ascomycota</taxon>
        <taxon>Saccharomycotina</taxon>
        <taxon>Dipodascomycetes</taxon>
        <taxon>Dipodascales</taxon>
        <taxon>Trichomonascaceae</taxon>
        <taxon>Trichomonascus</taxon>
        <taxon>Trichomonascus ciferrii complex</taxon>
    </lineage>
</organism>
<accession>A0A642V9Y1</accession>
<name>A0A642V9Y1_9ASCO</name>
<dbReference type="Proteomes" id="UP000761534">
    <property type="component" value="Unassembled WGS sequence"/>
</dbReference>
<gene>
    <name evidence="1" type="ORF">TRICI_003500</name>
</gene>
<protein>
    <submittedName>
        <fullName evidence="1">Uncharacterized protein</fullName>
    </submittedName>
</protein>